<dbReference type="GO" id="GO:0046872">
    <property type="term" value="F:metal ion binding"/>
    <property type="evidence" value="ECO:0007669"/>
    <property type="project" value="UniProtKB-KW"/>
</dbReference>
<dbReference type="GO" id="GO:0010436">
    <property type="term" value="F:carotenoid dioxygenase activity"/>
    <property type="evidence" value="ECO:0007669"/>
    <property type="project" value="TreeGrafter"/>
</dbReference>
<protein>
    <submittedName>
        <fullName evidence="7">Carotenoid isomerooxygenase-like</fullName>
    </submittedName>
</protein>
<gene>
    <name evidence="7" type="primary">LOC113402670</name>
</gene>
<comment type="cofactor">
    <cofactor evidence="5">
        <name>Fe(2+)</name>
        <dbReference type="ChEBI" id="CHEBI:29033"/>
    </cofactor>
    <text evidence="5">Binds 1 Fe(2+) ion per subunit.</text>
</comment>
<dbReference type="RefSeq" id="XP_026498766.1">
    <property type="nucleotide sequence ID" value="XM_026642981.2"/>
</dbReference>
<proteinExistence type="inferred from homology"/>
<comment type="similarity">
    <text evidence="1">Belongs to the carotenoid oxygenase family.</text>
</comment>
<dbReference type="Proteomes" id="UP001652626">
    <property type="component" value="Chromosome 10"/>
</dbReference>
<dbReference type="GO" id="GO:0042574">
    <property type="term" value="P:retinal metabolic process"/>
    <property type="evidence" value="ECO:0007669"/>
    <property type="project" value="TreeGrafter"/>
</dbReference>
<feature type="binding site" evidence="5">
    <location>
        <position position="182"/>
    </location>
    <ligand>
        <name>Fe cation</name>
        <dbReference type="ChEBI" id="CHEBI:24875"/>
        <note>catalytic</note>
    </ligand>
</feature>
<dbReference type="GO" id="GO:0003834">
    <property type="term" value="F:beta-carotene 15,15'-dioxygenase activity"/>
    <property type="evidence" value="ECO:0007669"/>
    <property type="project" value="TreeGrafter"/>
</dbReference>
<evidence type="ECO:0000313" key="6">
    <source>
        <dbReference type="Proteomes" id="UP001652626"/>
    </source>
</evidence>
<evidence type="ECO:0000256" key="1">
    <source>
        <dbReference type="ARBA" id="ARBA00006787"/>
    </source>
</evidence>
<feature type="binding site" evidence="5">
    <location>
        <position position="240"/>
    </location>
    <ligand>
        <name>Fe cation</name>
        <dbReference type="ChEBI" id="CHEBI:24875"/>
        <note>catalytic</note>
    </ligand>
</feature>
<keyword evidence="3" id="KW-0560">Oxidoreductase</keyword>
<evidence type="ECO:0000256" key="5">
    <source>
        <dbReference type="PIRSR" id="PIRSR604294-1"/>
    </source>
</evidence>
<dbReference type="GeneID" id="113402670"/>
<feature type="binding site" evidence="5">
    <location>
        <position position="309"/>
    </location>
    <ligand>
        <name>Fe cation</name>
        <dbReference type="ChEBI" id="CHEBI:24875"/>
        <note>catalytic</note>
    </ligand>
</feature>
<keyword evidence="4 5" id="KW-0408">Iron</keyword>
<dbReference type="OMA" id="TWLRCCE"/>
<evidence type="ECO:0000256" key="4">
    <source>
        <dbReference type="ARBA" id="ARBA00023004"/>
    </source>
</evidence>
<keyword evidence="6" id="KW-1185">Reference proteome</keyword>
<dbReference type="PANTHER" id="PTHR10543:SF24">
    <property type="entry name" value="CAROTENOID ISOMEROOXYGENASE"/>
    <property type="match status" value="1"/>
</dbReference>
<keyword evidence="2 5" id="KW-0479">Metal-binding</keyword>
<dbReference type="AlphaFoldDB" id="A0A8B8IST1"/>
<dbReference type="InterPro" id="IPR004294">
    <property type="entry name" value="Carotenoid_Oase"/>
</dbReference>
<organism evidence="6 7">
    <name type="scientific">Vanessa tameamea</name>
    <name type="common">Kamehameha butterfly</name>
    <dbReference type="NCBI Taxonomy" id="334116"/>
    <lineage>
        <taxon>Eukaryota</taxon>
        <taxon>Metazoa</taxon>
        <taxon>Ecdysozoa</taxon>
        <taxon>Arthropoda</taxon>
        <taxon>Hexapoda</taxon>
        <taxon>Insecta</taxon>
        <taxon>Pterygota</taxon>
        <taxon>Neoptera</taxon>
        <taxon>Endopterygota</taxon>
        <taxon>Lepidoptera</taxon>
        <taxon>Glossata</taxon>
        <taxon>Ditrysia</taxon>
        <taxon>Papilionoidea</taxon>
        <taxon>Nymphalidae</taxon>
        <taxon>Nymphalinae</taxon>
        <taxon>Vanessa</taxon>
    </lineage>
</organism>
<dbReference type="OrthoDB" id="1069523at2759"/>
<reference evidence="7" key="1">
    <citation type="submission" date="2025-08" db="UniProtKB">
        <authorList>
            <consortium name="RefSeq"/>
        </authorList>
    </citation>
    <scope>IDENTIFICATION</scope>
    <source>
        <tissue evidence="7">Whole body</tissue>
    </source>
</reference>
<dbReference type="PANTHER" id="PTHR10543">
    <property type="entry name" value="BETA-CAROTENE DIOXYGENASE"/>
    <property type="match status" value="1"/>
</dbReference>
<name>A0A8B8IST1_VANTA</name>
<feature type="binding site" evidence="5">
    <location>
        <position position="497"/>
    </location>
    <ligand>
        <name>Fe cation</name>
        <dbReference type="ChEBI" id="CHEBI:24875"/>
        <note>catalytic</note>
    </ligand>
</feature>
<evidence type="ECO:0000313" key="7">
    <source>
        <dbReference type="RefSeq" id="XP_026498766.1"/>
    </source>
</evidence>
<evidence type="ECO:0000256" key="3">
    <source>
        <dbReference type="ARBA" id="ARBA00023002"/>
    </source>
</evidence>
<sequence>MSQSDNLSSEYDMSTWLRCCEQEVKEPLEGKIKGDIPSWLSGTLIRNGPGTIRIGSMEYAHVFDGSAYLHSFAINKGKATYQGRFLNTEALKKNRKANRIVITEFGTKSVPDPCHTIFDRISLFFDPLSYITDNAGVSIYPFGDQVYAMTEVPTVFKIDKKSLETIERKTLIDSLIVCHTAHPHIMPNGDVFNVGVQLIKGFLKHVIVKFPYSAKEDMFDTAEVVSVIEPRWRFSPTYSHSFGITDNYFIIIEQPLIISTFSLMKNVVINQPYASNLHWYPEYETLILLINRNTGEKIRYRADTFFFMHVINSFESDGKVTIDVCSYEDAKIIDAMYVDAIKNAESNPDYGQWCQSRPKRFEIPLDAPPFAKVEPRILADVGIEAPRINYDAYNGRPYRYFYGIGSEVTSKDAGSIIKIDTMTGEVKTWREHDGYPSEAVFIARPDAKDEDDGVLLSAIIWGKIDNAVTLIVLDAQDLQEIARAEFSTPSEMPKCFHGWFFPEKMTIT</sequence>
<dbReference type="Pfam" id="PF03055">
    <property type="entry name" value="RPE65"/>
    <property type="match status" value="1"/>
</dbReference>
<evidence type="ECO:0000256" key="2">
    <source>
        <dbReference type="ARBA" id="ARBA00022723"/>
    </source>
</evidence>
<dbReference type="GO" id="GO:0016121">
    <property type="term" value="P:carotene catabolic process"/>
    <property type="evidence" value="ECO:0007669"/>
    <property type="project" value="TreeGrafter"/>
</dbReference>
<accession>A0A8B8IST1</accession>